<reference evidence="2 3" key="1">
    <citation type="submission" date="2020-10" db="EMBL/GenBank/DDBJ databases">
        <title>Sequencing the genomes of 1000 actinobacteria strains.</title>
        <authorList>
            <person name="Klenk H.-P."/>
        </authorList>
    </citation>
    <scope>NUCLEOTIDE SEQUENCE [LARGE SCALE GENOMIC DNA]</scope>
    <source>
        <strain evidence="2 3">DSM 15666</strain>
    </source>
</reference>
<proteinExistence type="predicted"/>
<evidence type="ECO:0000256" key="1">
    <source>
        <dbReference type="SAM" id="MobiDB-lite"/>
    </source>
</evidence>
<dbReference type="SUPFAM" id="SSF53474">
    <property type="entry name" value="alpha/beta-Hydrolases"/>
    <property type="match status" value="1"/>
</dbReference>
<accession>A0ABR9JCV6</accession>
<organism evidence="2 3">
    <name type="scientific">Nesterenkonia lutea</name>
    <dbReference type="NCBI Taxonomy" id="272919"/>
    <lineage>
        <taxon>Bacteria</taxon>
        <taxon>Bacillati</taxon>
        <taxon>Actinomycetota</taxon>
        <taxon>Actinomycetes</taxon>
        <taxon>Micrococcales</taxon>
        <taxon>Micrococcaceae</taxon>
        <taxon>Nesterenkonia</taxon>
    </lineage>
</organism>
<comment type="caution">
    <text evidence="2">The sequence shown here is derived from an EMBL/GenBank/DDBJ whole genome shotgun (WGS) entry which is preliminary data.</text>
</comment>
<protein>
    <submittedName>
        <fullName evidence="2">Alpha/beta superfamily hydrolase</fullName>
    </submittedName>
</protein>
<feature type="region of interest" description="Disordered" evidence="1">
    <location>
        <begin position="1"/>
        <end position="20"/>
    </location>
</feature>
<name>A0ABR9JCV6_9MICC</name>
<dbReference type="PANTHER" id="PTHR42103:SF2">
    <property type="entry name" value="AB HYDROLASE-1 DOMAIN-CONTAINING PROTEIN"/>
    <property type="match status" value="1"/>
</dbReference>
<keyword evidence="2" id="KW-0378">Hydrolase</keyword>
<dbReference type="RefSeq" id="WP_192594771.1">
    <property type="nucleotide sequence ID" value="NZ_BAAALJ010000014.1"/>
</dbReference>
<gene>
    <name evidence="2" type="ORF">H4W27_000764</name>
</gene>
<dbReference type="Gene3D" id="3.40.50.1820">
    <property type="entry name" value="alpha/beta hydrolase"/>
    <property type="match status" value="1"/>
</dbReference>
<dbReference type="PANTHER" id="PTHR42103">
    <property type="entry name" value="ALPHA/BETA-HYDROLASES SUPERFAMILY PROTEIN"/>
    <property type="match status" value="1"/>
</dbReference>
<dbReference type="Proteomes" id="UP000643525">
    <property type="component" value="Unassembled WGS sequence"/>
</dbReference>
<dbReference type="InterPro" id="IPR029058">
    <property type="entry name" value="AB_hydrolase_fold"/>
</dbReference>
<evidence type="ECO:0000313" key="3">
    <source>
        <dbReference type="Proteomes" id="UP000643525"/>
    </source>
</evidence>
<sequence>MSADRFEYTEVQDEELGPKSVLPARREEITLETEDGLSLLGELALPLHVRPEATLVTFHPLPTHGGFMDSHLYKKAAYRLPALADIAVLRFNTRGTSSPRGTSEGEFSDGIDERHDVAAAVRFAVERELPNRWMLGWSFGTELVLRHGTEEPARSGTQGGILLSPPLHRASEEDLRAWNEDGRPLRVLVPEHDDFLKPDEARQRFAPVSQAQLRAVEGAKHLWVGERYSRLVLEDIASTVLGVTADLPTTWTGPMASE</sequence>
<keyword evidence="3" id="KW-1185">Reference proteome</keyword>
<dbReference type="EMBL" id="JADBED010000001">
    <property type="protein sequence ID" value="MBE1523646.1"/>
    <property type="molecule type" value="Genomic_DNA"/>
</dbReference>
<dbReference type="GO" id="GO:0016787">
    <property type="term" value="F:hydrolase activity"/>
    <property type="evidence" value="ECO:0007669"/>
    <property type="project" value="UniProtKB-KW"/>
</dbReference>
<evidence type="ECO:0000313" key="2">
    <source>
        <dbReference type="EMBL" id="MBE1523646.1"/>
    </source>
</evidence>